<accession>A0A972K323</accession>
<dbReference type="Proteomes" id="UP000641588">
    <property type="component" value="Unassembled WGS sequence"/>
</dbReference>
<evidence type="ECO:0000313" key="11">
    <source>
        <dbReference type="Proteomes" id="UP000641588"/>
    </source>
</evidence>
<keyword evidence="3" id="KW-1003">Cell membrane</keyword>
<evidence type="ECO:0000313" key="10">
    <source>
        <dbReference type="EMBL" id="NOU97356.1"/>
    </source>
</evidence>
<dbReference type="PANTHER" id="PTHR32309">
    <property type="entry name" value="TYROSINE-PROTEIN KINASE"/>
    <property type="match status" value="1"/>
</dbReference>
<evidence type="ECO:0000259" key="9">
    <source>
        <dbReference type="Pfam" id="PF02706"/>
    </source>
</evidence>
<dbReference type="GO" id="GO:0005886">
    <property type="term" value="C:plasma membrane"/>
    <property type="evidence" value="ECO:0007669"/>
    <property type="project" value="UniProtKB-SubCell"/>
</dbReference>
<protein>
    <submittedName>
        <fullName evidence="10">Lipopolysaccharide biosynthesis protein</fullName>
    </submittedName>
</protein>
<keyword evidence="4 8" id="KW-0812">Transmembrane</keyword>
<feature type="region of interest" description="Disordered" evidence="7">
    <location>
        <begin position="235"/>
        <end position="258"/>
    </location>
</feature>
<dbReference type="GO" id="GO:0004713">
    <property type="term" value="F:protein tyrosine kinase activity"/>
    <property type="evidence" value="ECO:0007669"/>
    <property type="project" value="TreeGrafter"/>
</dbReference>
<comment type="caution">
    <text evidence="10">The sequence shown here is derived from an EMBL/GenBank/DDBJ whole genome shotgun (WGS) entry which is preliminary data.</text>
</comment>
<keyword evidence="11" id="KW-1185">Reference proteome</keyword>
<dbReference type="AlphaFoldDB" id="A0A972K323"/>
<sequence length="258" mass="29148">MWGKIMEIEFKEYFRVVMKRLWLIIVFVLISTITVAIYSTNTYQPIYQASNKLIVNQTVDQDQIGREQIDFGAIGMNIALIDTYKEIIKTPAIMDKVVQRYPDLNLSAEQLISIVDVNGINGTQLMTIIARHSSYEKAAKVVNAVTDVFKTEIPKILKVNNIAILNEAKMLNNPRPVNKQSNQYILMSFVASLVIGIGVALLLDSIDDTLKSKEDIRLVFELPTLAVITKVKPKEFKSAKRKRNPKQVGEKPYATTNS</sequence>
<dbReference type="PANTHER" id="PTHR32309:SF13">
    <property type="entry name" value="FERRIC ENTEROBACTIN TRANSPORT PROTEIN FEPE"/>
    <property type="match status" value="1"/>
</dbReference>
<evidence type="ECO:0000256" key="4">
    <source>
        <dbReference type="ARBA" id="ARBA00022692"/>
    </source>
</evidence>
<organism evidence="10 11">
    <name type="scientific">Paenibacillus foliorum</name>
    <dbReference type="NCBI Taxonomy" id="2654974"/>
    <lineage>
        <taxon>Bacteria</taxon>
        <taxon>Bacillati</taxon>
        <taxon>Bacillota</taxon>
        <taxon>Bacilli</taxon>
        <taxon>Bacillales</taxon>
        <taxon>Paenibacillaceae</taxon>
        <taxon>Paenibacillus</taxon>
    </lineage>
</organism>
<evidence type="ECO:0000256" key="1">
    <source>
        <dbReference type="ARBA" id="ARBA00004651"/>
    </source>
</evidence>
<gene>
    <name evidence="10" type="ORF">GC093_29610</name>
</gene>
<evidence type="ECO:0000256" key="8">
    <source>
        <dbReference type="SAM" id="Phobius"/>
    </source>
</evidence>
<dbReference type="EMBL" id="WHOD01000109">
    <property type="protein sequence ID" value="NOU97356.1"/>
    <property type="molecule type" value="Genomic_DNA"/>
</dbReference>
<evidence type="ECO:0000256" key="5">
    <source>
        <dbReference type="ARBA" id="ARBA00022989"/>
    </source>
</evidence>
<dbReference type="InterPro" id="IPR050445">
    <property type="entry name" value="Bact_polysacc_biosynth/exp"/>
</dbReference>
<evidence type="ECO:0000256" key="6">
    <source>
        <dbReference type="ARBA" id="ARBA00023136"/>
    </source>
</evidence>
<keyword evidence="6 8" id="KW-0472">Membrane</keyword>
<dbReference type="InterPro" id="IPR003856">
    <property type="entry name" value="LPS_length_determ_N"/>
</dbReference>
<evidence type="ECO:0000256" key="3">
    <source>
        <dbReference type="ARBA" id="ARBA00022475"/>
    </source>
</evidence>
<name>A0A972K323_9BACL</name>
<proteinExistence type="inferred from homology"/>
<comment type="similarity">
    <text evidence="2">Belongs to the CpsC/CapA family.</text>
</comment>
<dbReference type="Pfam" id="PF02706">
    <property type="entry name" value="Wzz"/>
    <property type="match status" value="1"/>
</dbReference>
<evidence type="ECO:0000256" key="7">
    <source>
        <dbReference type="SAM" id="MobiDB-lite"/>
    </source>
</evidence>
<comment type="subcellular location">
    <subcellularLocation>
        <location evidence="1">Cell membrane</location>
        <topology evidence="1">Multi-pass membrane protein</topology>
    </subcellularLocation>
</comment>
<evidence type="ECO:0000256" key="2">
    <source>
        <dbReference type="ARBA" id="ARBA00006683"/>
    </source>
</evidence>
<feature type="domain" description="Polysaccharide chain length determinant N-terminal" evidence="9">
    <location>
        <begin position="7"/>
        <end position="99"/>
    </location>
</feature>
<keyword evidence="5 8" id="KW-1133">Transmembrane helix</keyword>
<reference evidence="10" key="1">
    <citation type="submission" date="2019-10" db="EMBL/GenBank/DDBJ databases">
        <title>Description of Paenibacillus glebae sp. nov.</title>
        <authorList>
            <person name="Carlier A."/>
            <person name="Qi S."/>
        </authorList>
    </citation>
    <scope>NUCLEOTIDE SEQUENCE</scope>
    <source>
        <strain evidence="10">LMG 31456</strain>
    </source>
</reference>
<feature type="transmembrane region" description="Helical" evidence="8">
    <location>
        <begin position="184"/>
        <end position="203"/>
    </location>
</feature>
<feature type="transmembrane region" description="Helical" evidence="8">
    <location>
        <begin position="21"/>
        <end position="39"/>
    </location>
</feature>